<evidence type="ECO:0000259" key="7">
    <source>
        <dbReference type="Pfam" id="PF00754"/>
    </source>
</evidence>
<dbReference type="Gene3D" id="2.60.120.260">
    <property type="entry name" value="Galactose-binding domain-like"/>
    <property type="match status" value="2"/>
</dbReference>
<dbReference type="EC" id="3.2.1.51" evidence="2"/>
<dbReference type="FunFam" id="3.20.20.80:FF:000052">
    <property type="entry name" value="Putative alpha-L-fucosidase 1"/>
    <property type="match status" value="1"/>
</dbReference>
<sequence length="634" mass="71258">MKKNTCLSALCLVSALALGMHSCSSIHVESPAPLLPVPEAKQVEWQKMETYAFIHFGLNTFNDREWGYGDTPAEMFNPARLDCEQWARTLVAAGMKGVILTAKHHDGFCLWPFAGTDYSIANSPYKEGKGDVVRELSEACKKYGLKFAVYLSPWDRHQANYGTPEYLDYFYAQLRDLLTNYGEVFEVWFDGANGGDGWYGGAKETRTIDRRNYYNYPRIYEMLDSIQPQAVIFSDGGPGCRWVGNERGFAGATNWSFLRRGEVYPGYDKSYELQYGHADGNQWVAAECDVSIRPGWFYHPEQDSLVKTPQQLVDLYYRSVGHNGTLLLNFPVDRNGLIHPVDSANAVRFHQMIQKELKTNLVAGMVPQVNDERGGNYVASALTDDDYDTYWATADSVTTADITFSFSSPTRMNRMLLQEYIPLGQRVKAFTVEYRDASGDWRPVVLNEETTTIGYKRLLRFSSVVSDGIRIRITDARGPLCINNIGVYDAGENADILFEAVPTTQMQSLPFTLSGVEPEEAVFASDRNEKTTCFVGGDLLTVDLGSERFVSSFHFLPDQGEPNRGLVSHYELSVADIDGKNATMVKAGEFSNIRNNPVMQSVYFTPVKARYLYLKAIRMVAEDEPMGFAEIAVR</sequence>
<reference evidence="9" key="2">
    <citation type="submission" date="2021-09" db="EMBL/GenBank/DDBJ databases">
        <authorList>
            <person name="Gilroy R."/>
        </authorList>
    </citation>
    <scope>NUCLEOTIDE SEQUENCE</scope>
    <source>
        <strain evidence="9">CHK55-1828</strain>
    </source>
</reference>
<evidence type="ECO:0000256" key="5">
    <source>
        <dbReference type="ARBA" id="ARBA00023295"/>
    </source>
</evidence>
<feature type="domain" description="Glycoside hydrolase family 29 N-terminal" evidence="8">
    <location>
        <begin position="44"/>
        <end position="343"/>
    </location>
</feature>
<keyword evidence="5" id="KW-0326">Glycosidase</keyword>
<dbReference type="InterPro" id="IPR017853">
    <property type="entry name" value="GH"/>
</dbReference>
<evidence type="ECO:0000313" key="10">
    <source>
        <dbReference type="Proteomes" id="UP000717835"/>
    </source>
</evidence>
<proteinExistence type="inferred from homology"/>
<keyword evidence="3 6" id="KW-0732">Signal</keyword>
<evidence type="ECO:0000256" key="2">
    <source>
        <dbReference type="ARBA" id="ARBA00012662"/>
    </source>
</evidence>
<accession>A0A921LAR8</accession>
<organism evidence="9 10">
    <name type="scientific">Mediterranea massiliensis</name>
    <dbReference type="NCBI Taxonomy" id="1841865"/>
    <lineage>
        <taxon>Bacteria</taxon>
        <taxon>Pseudomonadati</taxon>
        <taxon>Bacteroidota</taxon>
        <taxon>Bacteroidia</taxon>
        <taxon>Bacteroidales</taxon>
        <taxon>Bacteroidaceae</taxon>
        <taxon>Mediterranea</taxon>
    </lineage>
</organism>
<dbReference type="EMBL" id="DYVX01000007">
    <property type="protein sequence ID" value="HJF90970.1"/>
    <property type="molecule type" value="Genomic_DNA"/>
</dbReference>
<comment type="similarity">
    <text evidence="1">Belongs to the glycosyl hydrolase 29 family.</text>
</comment>
<gene>
    <name evidence="9" type="ORF">K8W02_01080</name>
</gene>
<name>A0A921LAR8_9BACT</name>
<dbReference type="RefSeq" id="WP_022021458.1">
    <property type="nucleotide sequence ID" value="NZ_CALUIP010000001.1"/>
</dbReference>
<dbReference type="Gene3D" id="3.20.20.80">
    <property type="entry name" value="Glycosidases"/>
    <property type="match status" value="1"/>
</dbReference>
<evidence type="ECO:0000259" key="8">
    <source>
        <dbReference type="Pfam" id="PF01120"/>
    </source>
</evidence>
<evidence type="ECO:0000256" key="3">
    <source>
        <dbReference type="ARBA" id="ARBA00022729"/>
    </source>
</evidence>
<evidence type="ECO:0000256" key="4">
    <source>
        <dbReference type="ARBA" id="ARBA00022801"/>
    </source>
</evidence>
<dbReference type="SMART" id="SM00812">
    <property type="entry name" value="Alpha_L_fucos"/>
    <property type="match status" value="1"/>
</dbReference>
<feature type="chain" id="PRO_5037747487" description="alpha-L-fucosidase" evidence="6">
    <location>
        <begin position="23"/>
        <end position="634"/>
    </location>
</feature>
<dbReference type="PANTHER" id="PTHR10030">
    <property type="entry name" value="ALPHA-L-FUCOSIDASE"/>
    <property type="match status" value="1"/>
</dbReference>
<dbReference type="Pfam" id="PF01120">
    <property type="entry name" value="Alpha_L_fucos"/>
    <property type="match status" value="1"/>
</dbReference>
<feature type="domain" description="F5/8 type C" evidence="7">
    <location>
        <begin position="373"/>
        <end position="475"/>
    </location>
</feature>
<reference evidence="9" key="1">
    <citation type="journal article" date="2021" name="PeerJ">
        <title>Extensive microbial diversity within the chicken gut microbiome revealed by metagenomics and culture.</title>
        <authorList>
            <person name="Gilroy R."/>
            <person name="Ravi A."/>
            <person name="Getino M."/>
            <person name="Pursley I."/>
            <person name="Horton D.L."/>
            <person name="Alikhan N.F."/>
            <person name="Baker D."/>
            <person name="Gharbi K."/>
            <person name="Hall N."/>
            <person name="Watson M."/>
            <person name="Adriaenssens E.M."/>
            <person name="Foster-Nyarko E."/>
            <person name="Jarju S."/>
            <person name="Secka A."/>
            <person name="Antonio M."/>
            <person name="Oren A."/>
            <person name="Chaudhuri R.R."/>
            <person name="La Ragione R."/>
            <person name="Hildebrand F."/>
            <person name="Pallen M.J."/>
        </authorList>
    </citation>
    <scope>NUCLEOTIDE SEQUENCE</scope>
    <source>
        <strain evidence="9">CHK55-1828</strain>
    </source>
</reference>
<dbReference type="Pfam" id="PF00754">
    <property type="entry name" value="F5_F8_type_C"/>
    <property type="match status" value="1"/>
</dbReference>
<dbReference type="InterPro" id="IPR008979">
    <property type="entry name" value="Galactose-bd-like_sf"/>
</dbReference>
<feature type="signal peptide" evidence="6">
    <location>
        <begin position="1"/>
        <end position="22"/>
    </location>
</feature>
<evidence type="ECO:0000313" key="9">
    <source>
        <dbReference type="EMBL" id="HJF90970.1"/>
    </source>
</evidence>
<dbReference type="GO" id="GO:0006004">
    <property type="term" value="P:fucose metabolic process"/>
    <property type="evidence" value="ECO:0007669"/>
    <property type="project" value="TreeGrafter"/>
</dbReference>
<dbReference type="GO" id="GO:0005764">
    <property type="term" value="C:lysosome"/>
    <property type="evidence" value="ECO:0007669"/>
    <property type="project" value="TreeGrafter"/>
</dbReference>
<dbReference type="GO" id="GO:0016139">
    <property type="term" value="P:glycoside catabolic process"/>
    <property type="evidence" value="ECO:0007669"/>
    <property type="project" value="TreeGrafter"/>
</dbReference>
<dbReference type="InterPro" id="IPR057739">
    <property type="entry name" value="Glyco_hydro_29_N"/>
</dbReference>
<evidence type="ECO:0000256" key="6">
    <source>
        <dbReference type="SAM" id="SignalP"/>
    </source>
</evidence>
<dbReference type="GO" id="GO:0004560">
    <property type="term" value="F:alpha-L-fucosidase activity"/>
    <property type="evidence" value="ECO:0007669"/>
    <property type="project" value="InterPro"/>
</dbReference>
<evidence type="ECO:0000256" key="1">
    <source>
        <dbReference type="ARBA" id="ARBA00007951"/>
    </source>
</evidence>
<dbReference type="Proteomes" id="UP000717835">
    <property type="component" value="Unassembled WGS sequence"/>
</dbReference>
<comment type="caution">
    <text evidence="9">The sequence shown here is derived from an EMBL/GenBank/DDBJ whole genome shotgun (WGS) entry which is preliminary data.</text>
</comment>
<dbReference type="SUPFAM" id="SSF51445">
    <property type="entry name" value="(Trans)glycosidases"/>
    <property type="match status" value="1"/>
</dbReference>
<dbReference type="InterPro" id="IPR000421">
    <property type="entry name" value="FA58C"/>
</dbReference>
<keyword evidence="4" id="KW-0378">Hydrolase</keyword>
<dbReference type="SUPFAM" id="SSF49785">
    <property type="entry name" value="Galactose-binding domain-like"/>
    <property type="match status" value="2"/>
</dbReference>
<dbReference type="InterPro" id="IPR000933">
    <property type="entry name" value="Glyco_hydro_29"/>
</dbReference>
<dbReference type="PANTHER" id="PTHR10030:SF37">
    <property type="entry name" value="ALPHA-L-FUCOSIDASE-RELATED"/>
    <property type="match status" value="1"/>
</dbReference>
<protein>
    <recommendedName>
        <fullName evidence="2">alpha-L-fucosidase</fullName>
        <ecNumber evidence="2">3.2.1.51</ecNumber>
    </recommendedName>
</protein>
<dbReference type="AlphaFoldDB" id="A0A921LAR8"/>